<name>A0A813K6U9_POLGL</name>
<organism evidence="3 4">
    <name type="scientific">Polarella glacialis</name>
    <name type="common">Dinoflagellate</name>
    <dbReference type="NCBI Taxonomy" id="89957"/>
    <lineage>
        <taxon>Eukaryota</taxon>
        <taxon>Sar</taxon>
        <taxon>Alveolata</taxon>
        <taxon>Dinophyceae</taxon>
        <taxon>Suessiales</taxon>
        <taxon>Suessiaceae</taxon>
        <taxon>Polarella</taxon>
    </lineage>
</organism>
<keyword evidence="5" id="KW-1185">Reference proteome</keyword>
<sequence length="130" mass="15765">MKRKKTRALRKVQQKSRRSKRSLQKRRTCRARTMMGRGSRQKRRLWMNSNLVLLKVNFYFLFLNLLLFVVVCLLLLVILHPKRLQGKCQKRQRRTLNLHKLRTWTQLIRSLGLAIWIRAYIFDKLFQSVG</sequence>
<dbReference type="EMBL" id="CAJNNV010026064">
    <property type="protein sequence ID" value="CAE8617118.1"/>
    <property type="molecule type" value="Genomic_DNA"/>
</dbReference>
<accession>A0A813K6U9</accession>
<gene>
    <name evidence="2" type="ORF">PGLA1383_LOCUS34783</name>
    <name evidence="3" type="ORF">PGLA2088_LOCUS27480</name>
</gene>
<feature type="region of interest" description="Disordered" evidence="1">
    <location>
        <begin position="1"/>
        <end position="34"/>
    </location>
</feature>
<evidence type="ECO:0000313" key="3">
    <source>
        <dbReference type="EMBL" id="CAE8691577.1"/>
    </source>
</evidence>
<dbReference type="AlphaFoldDB" id="A0A813K6U9"/>
<comment type="caution">
    <text evidence="3">The sequence shown here is derived from an EMBL/GenBank/DDBJ whole genome shotgun (WGS) entry which is preliminary data.</text>
</comment>
<evidence type="ECO:0000313" key="4">
    <source>
        <dbReference type="Proteomes" id="UP000626109"/>
    </source>
</evidence>
<reference evidence="3" key="1">
    <citation type="submission" date="2021-02" db="EMBL/GenBank/DDBJ databases">
        <authorList>
            <person name="Dougan E. K."/>
            <person name="Rhodes N."/>
            <person name="Thang M."/>
            <person name="Chan C."/>
        </authorList>
    </citation>
    <scope>NUCLEOTIDE SEQUENCE</scope>
</reference>
<proteinExistence type="predicted"/>
<evidence type="ECO:0000313" key="2">
    <source>
        <dbReference type="EMBL" id="CAE8617118.1"/>
    </source>
</evidence>
<protein>
    <submittedName>
        <fullName evidence="3">Uncharacterized protein</fullName>
    </submittedName>
</protein>
<evidence type="ECO:0000313" key="5">
    <source>
        <dbReference type="Proteomes" id="UP000654075"/>
    </source>
</evidence>
<feature type="compositionally biased region" description="Basic residues" evidence="1">
    <location>
        <begin position="1"/>
        <end position="30"/>
    </location>
</feature>
<evidence type="ECO:0000256" key="1">
    <source>
        <dbReference type="SAM" id="MobiDB-lite"/>
    </source>
</evidence>
<dbReference type="Proteomes" id="UP000654075">
    <property type="component" value="Unassembled WGS sequence"/>
</dbReference>
<dbReference type="EMBL" id="CAJNNW010027467">
    <property type="protein sequence ID" value="CAE8691577.1"/>
    <property type="molecule type" value="Genomic_DNA"/>
</dbReference>
<dbReference type="Proteomes" id="UP000626109">
    <property type="component" value="Unassembled WGS sequence"/>
</dbReference>